<organism evidence="1 2">
    <name type="scientific">Pseudomonas oryzae</name>
    <dbReference type="NCBI Taxonomy" id="1392877"/>
    <lineage>
        <taxon>Bacteria</taxon>
        <taxon>Pseudomonadati</taxon>
        <taxon>Pseudomonadota</taxon>
        <taxon>Gammaproteobacteria</taxon>
        <taxon>Pseudomonadales</taxon>
        <taxon>Pseudomonadaceae</taxon>
        <taxon>Pseudomonas</taxon>
    </lineage>
</organism>
<evidence type="ECO:0000313" key="1">
    <source>
        <dbReference type="EMBL" id="SDR77572.1"/>
    </source>
</evidence>
<accession>A0A1H1LTA5</accession>
<evidence type="ECO:0000313" key="2">
    <source>
        <dbReference type="Proteomes" id="UP000243359"/>
    </source>
</evidence>
<dbReference type="AlphaFoldDB" id="A0A1H1LTA5"/>
<dbReference type="EMBL" id="LT629751">
    <property type="protein sequence ID" value="SDR77572.1"/>
    <property type="molecule type" value="Genomic_DNA"/>
</dbReference>
<sequence length="124" mass="13202">MDSVLAQRLQEVEPLLAEIWQTLAACLVAAGVERPLAVAGTPGSHAELRVDPFDHSQALYAEWRAPGGALQGSVLVNGDGQAFAEFDVLLAHPRRRAWVIEAVTAWGRAGALKSELRLLPALGA</sequence>
<reference evidence="2" key="1">
    <citation type="submission" date="2016-10" db="EMBL/GenBank/DDBJ databases">
        <authorList>
            <person name="Varghese N."/>
            <person name="Submissions S."/>
        </authorList>
    </citation>
    <scope>NUCLEOTIDE SEQUENCE [LARGE SCALE GENOMIC DNA]</scope>
    <source>
        <strain evidence="2">KCTC 32247</strain>
    </source>
</reference>
<proteinExistence type="predicted"/>
<gene>
    <name evidence="1" type="ORF">SAMN05216221_0281</name>
</gene>
<keyword evidence="2" id="KW-1185">Reference proteome</keyword>
<dbReference type="Proteomes" id="UP000243359">
    <property type="component" value="Chromosome I"/>
</dbReference>
<name>A0A1H1LTA5_9PSED</name>
<dbReference type="RefSeq" id="WP_231975670.1">
    <property type="nucleotide sequence ID" value="NZ_LT629751.1"/>
</dbReference>
<protein>
    <submittedName>
        <fullName evidence="1">Uncharacterized protein</fullName>
    </submittedName>
</protein>
<dbReference type="STRING" id="1392877.SAMN05216221_0281"/>